<dbReference type="InterPro" id="IPR016661">
    <property type="entry name" value="PFDN4"/>
</dbReference>
<protein>
    <recommendedName>
        <fullName evidence="4">Prefoldin subunit 4</fullName>
    </recommendedName>
</protein>
<dbReference type="Pfam" id="PF01920">
    <property type="entry name" value="Prefoldin_2"/>
    <property type="match status" value="1"/>
</dbReference>
<dbReference type="PhylomeDB" id="A0A0D2VXV6"/>
<dbReference type="GO" id="GO:0051082">
    <property type="term" value="F:unfolded protein binding"/>
    <property type="evidence" value="ECO:0007669"/>
    <property type="project" value="InterPro"/>
</dbReference>
<evidence type="ECO:0000256" key="4">
    <source>
        <dbReference type="PIRNR" id="PIRNR016477"/>
    </source>
</evidence>
<evidence type="ECO:0000256" key="1">
    <source>
        <dbReference type="ARBA" id="ARBA00008045"/>
    </source>
</evidence>
<comment type="similarity">
    <text evidence="1 4">Belongs to the prefoldin subunit beta family.</text>
</comment>
<keyword evidence="5" id="KW-0175">Coiled coil</keyword>
<dbReference type="InterPro" id="IPR002777">
    <property type="entry name" value="PFD_beta-like"/>
</dbReference>
<keyword evidence="7" id="KW-1185">Reference proteome</keyword>
<evidence type="ECO:0000256" key="3">
    <source>
        <dbReference type="ARBA" id="ARBA00024667"/>
    </source>
</evidence>
<evidence type="ECO:0000256" key="5">
    <source>
        <dbReference type="SAM" id="Coils"/>
    </source>
</evidence>
<name>A0A0D2VXV6_CAPO3</name>
<dbReference type="STRING" id="595528.A0A0D2VXV6"/>
<reference evidence="6" key="1">
    <citation type="submission" date="2011-02" db="EMBL/GenBank/DDBJ databases">
        <title>The Genome Sequence of Capsaspora owczarzaki ATCC 30864.</title>
        <authorList>
            <consortium name="The Broad Institute Genome Sequencing Platform"/>
            <person name="Russ C."/>
            <person name="Cuomo C."/>
            <person name="Burger G."/>
            <person name="Gray M.W."/>
            <person name="Holland P.W.H."/>
            <person name="King N."/>
            <person name="Lang F.B.F."/>
            <person name="Roger A.J."/>
            <person name="Ruiz-Trillo I."/>
            <person name="Young S.K."/>
            <person name="Zeng Q."/>
            <person name="Gargeya S."/>
            <person name="Alvarado L."/>
            <person name="Berlin A."/>
            <person name="Chapman S.B."/>
            <person name="Chen Z."/>
            <person name="Freedman E."/>
            <person name="Gellesch M."/>
            <person name="Goldberg J."/>
            <person name="Griggs A."/>
            <person name="Gujja S."/>
            <person name="Heilman E."/>
            <person name="Heiman D."/>
            <person name="Howarth C."/>
            <person name="Mehta T."/>
            <person name="Neiman D."/>
            <person name="Pearson M."/>
            <person name="Roberts A."/>
            <person name="Saif S."/>
            <person name="Shea T."/>
            <person name="Shenoy N."/>
            <person name="Sisk P."/>
            <person name="Stolte C."/>
            <person name="Sykes S."/>
            <person name="White J."/>
            <person name="Yandava C."/>
            <person name="Haas B."/>
            <person name="Nusbaum C."/>
            <person name="Birren B."/>
        </authorList>
    </citation>
    <scope>NUCLEOTIDE SEQUENCE</scope>
    <source>
        <strain evidence="6">ATCC 30864</strain>
    </source>
</reference>
<dbReference type="CDD" id="cd23165">
    <property type="entry name" value="Prefoldin_4"/>
    <property type="match status" value="1"/>
</dbReference>
<dbReference type="OrthoDB" id="10250441at2759"/>
<dbReference type="GO" id="GO:0006457">
    <property type="term" value="P:protein folding"/>
    <property type="evidence" value="ECO:0007669"/>
    <property type="project" value="UniProtKB-UniRule"/>
</dbReference>
<dbReference type="PANTHER" id="PTHR21100">
    <property type="entry name" value="PREFOLDIN SUBUNIT 4"/>
    <property type="match status" value="1"/>
</dbReference>
<dbReference type="AlphaFoldDB" id="A0A0D2VXV6"/>
<keyword evidence="2 4" id="KW-0143">Chaperone</keyword>
<dbReference type="PIRSF" id="PIRSF016477">
    <property type="entry name" value="Prefoldin_subunit_4"/>
    <property type="match status" value="1"/>
</dbReference>
<dbReference type="SUPFAM" id="SSF46579">
    <property type="entry name" value="Prefoldin"/>
    <property type="match status" value="1"/>
</dbReference>
<sequence length="139" mass="15492">MSTSSNRAAAVASDSEPQLTWEDQERINLFGRLNNRADELDELIKINKKRLDGFSDAEESILLADSDEAPVRYRLGEVFVEMPADKATEMLTAATEKVTAEVNKQQEEVASIRAKMVELKRALYAKLGDTINLESGDDE</sequence>
<accession>A0A0D2VXV6</accession>
<evidence type="ECO:0000313" key="7">
    <source>
        <dbReference type="Proteomes" id="UP000008743"/>
    </source>
</evidence>
<gene>
    <name evidence="6" type="ORF">CAOG_006825</name>
</gene>
<dbReference type="FunFam" id="1.10.287.370:FF:000005">
    <property type="entry name" value="Prefoldin subunit 4"/>
    <property type="match status" value="1"/>
</dbReference>
<evidence type="ECO:0000313" key="6">
    <source>
        <dbReference type="EMBL" id="KJE96512.1"/>
    </source>
</evidence>
<evidence type="ECO:0000256" key="2">
    <source>
        <dbReference type="ARBA" id="ARBA00023186"/>
    </source>
</evidence>
<organism evidence="6 7">
    <name type="scientific">Capsaspora owczarzaki (strain ATCC 30864)</name>
    <dbReference type="NCBI Taxonomy" id="595528"/>
    <lineage>
        <taxon>Eukaryota</taxon>
        <taxon>Filasterea</taxon>
        <taxon>Capsaspora</taxon>
    </lineage>
</organism>
<dbReference type="eggNOG" id="KOG1760">
    <property type="taxonomic scope" value="Eukaryota"/>
</dbReference>
<dbReference type="InParanoid" id="A0A0D2VXV6"/>
<feature type="coiled-coil region" evidence="5">
    <location>
        <begin position="95"/>
        <end position="122"/>
    </location>
</feature>
<dbReference type="GO" id="GO:0005737">
    <property type="term" value="C:cytoplasm"/>
    <property type="evidence" value="ECO:0007669"/>
    <property type="project" value="UniProtKB-ARBA"/>
</dbReference>
<dbReference type="PANTHER" id="PTHR21100:SF9">
    <property type="entry name" value="PREFOLDIN SUBUNIT 4"/>
    <property type="match status" value="1"/>
</dbReference>
<comment type="subunit">
    <text evidence="4">Heterohexamer of two PFD-alpha type and four PFD-beta type subunits.</text>
</comment>
<comment type="function">
    <text evidence="3 4">Binds specifically to cytosolic chaperonin (c-CPN) and transfers target proteins to it. Binds to nascent polypeptide chain and promotes folding in an environment in which there are many competing pathways for nonnative proteins.</text>
</comment>
<proteinExistence type="inferred from homology"/>
<dbReference type="Proteomes" id="UP000008743">
    <property type="component" value="Unassembled WGS sequence"/>
</dbReference>
<dbReference type="GO" id="GO:0016272">
    <property type="term" value="C:prefoldin complex"/>
    <property type="evidence" value="ECO:0007669"/>
    <property type="project" value="UniProtKB-UniRule"/>
</dbReference>
<dbReference type="EMBL" id="KE346371">
    <property type="protein sequence ID" value="KJE96512.1"/>
    <property type="molecule type" value="Genomic_DNA"/>
</dbReference>